<evidence type="ECO:0000313" key="2">
    <source>
        <dbReference type="EMBL" id="KAK3280552.1"/>
    </source>
</evidence>
<sequence>MTCLTSKSLVCLNRKRLSTSQLDRGSGRGGSSSRHTSSRIACVAQAKRGVVLLPGLGNASGDYDTLVQSLSSQGYAVSVASVRRIDWLRNAAGLVDPNYWKGTLSPRPTVDWYLNSITQAVEEAKEASDNGSVCLLAHSAGGWLARVWMLEYGTDDVDKLLTLGSPLLPPPPGVIDQTRGILTYVNDASPGTFHEDVSYVNVIGRYIKGGELLGGDASVAQRIAGLGYQQVCGDATVWGDGIVPGVIGQLEGATVVELEGVYHSPLGATDGADGNAGRPWYGSEGVLEQWVHHIAA</sequence>
<dbReference type="InterPro" id="IPR000073">
    <property type="entry name" value="AB_hydrolase_1"/>
</dbReference>
<name>A0AAE0GLX2_9CHLO</name>
<proteinExistence type="predicted"/>
<gene>
    <name evidence="2" type="ORF">CYMTET_11611</name>
</gene>
<protein>
    <recommendedName>
        <fullName evidence="1">AB hydrolase-1 domain-containing protein</fullName>
    </recommendedName>
</protein>
<evidence type="ECO:0000313" key="3">
    <source>
        <dbReference type="Proteomes" id="UP001190700"/>
    </source>
</evidence>
<comment type="caution">
    <text evidence="2">The sequence shown here is derived from an EMBL/GenBank/DDBJ whole genome shotgun (WGS) entry which is preliminary data.</text>
</comment>
<accession>A0AAE0GLX2</accession>
<dbReference type="PANTHER" id="PTHR47909">
    <property type="entry name" value="ALPHA/BETA-HYDROLASES SUPERFAMILY PROTEIN"/>
    <property type="match status" value="1"/>
</dbReference>
<dbReference type="Pfam" id="PF00561">
    <property type="entry name" value="Abhydrolase_1"/>
    <property type="match status" value="1"/>
</dbReference>
<dbReference type="AlphaFoldDB" id="A0AAE0GLX2"/>
<keyword evidence="3" id="KW-1185">Reference proteome</keyword>
<dbReference type="Gene3D" id="3.40.50.1820">
    <property type="entry name" value="alpha/beta hydrolase"/>
    <property type="match status" value="1"/>
</dbReference>
<dbReference type="PANTHER" id="PTHR47909:SF2">
    <property type="entry name" value="GPI INOSITOL-DEACYLASE"/>
    <property type="match status" value="1"/>
</dbReference>
<dbReference type="EMBL" id="LGRX02004358">
    <property type="protein sequence ID" value="KAK3280552.1"/>
    <property type="molecule type" value="Genomic_DNA"/>
</dbReference>
<evidence type="ECO:0000259" key="1">
    <source>
        <dbReference type="Pfam" id="PF00561"/>
    </source>
</evidence>
<organism evidence="2 3">
    <name type="scientific">Cymbomonas tetramitiformis</name>
    <dbReference type="NCBI Taxonomy" id="36881"/>
    <lineage>
        <taxon>Eukaryota</taxon>
        <taxon>Viridiplantae</taxon>
        <taxon>Chlorophyta</taxon>
        <taxon>Pyramimonadophyceae</taxon>
        <taxon>Pyramimonadales</taxon>
        <taxon>Pyramimonadaceae</taxon>
        <taxon>Cymbomonas</taxon>
    </lineage>
</organism>
<dbReference type="Proteomes" id="UP001190700">
    <property type="component" value="Unassembled WGS sequence"/>
</dbReference>
<reference evidence="2 3" key="1">
    <citation type="journal article" date="2015" name="Genome Biol. Evol.">
        <title>Comparative Genomics of a Bacterivorous Green Alga Reveals Evolutionary Causalities and Consequences of Phago-Mixotrophic Mode of Nutrition.</title>
        <authorList>
            <person name="Burns J.A."/>
            <person name="Paasch A."/>
            <person name="Narechania A."/>
            <person name="Kim E."/>
        </authorList>
    </citation>
    <scope>NUCLEOTIDE SEQUENCE [LARGE SCALE GENOMIC DNA]</scope>
    <source>
        <strain evidence="2 3">PLY_AMNH</strain>
    </source>
</reference>
<dbReference type="SUPFAM" id="SSF53474">
    <property type="entry name" value="alpha/beta-Hydrolases"/>
    <property type="match status" value="1"/>
</dbReference>
<dbReference type="InterPro" id="IPR029058">
    <property type="entry name" value="AB_hydrolase_fold"/>
</dbReference>
<feature type="domain" description="AB hydrolase-1" evidence="1">
    <location>
        <begin position="50"/>
        <end position="179"/>
    </location>
</feature>